<accession>A0ABP4JY31</accession>
<evidence type="ECO:0000313" key="2">
    <source>
        <dbReference type="Proteomes" id="UP001500973"/>
    </source>
</evidence>
<dbReference type="Proteomes" id="UP001500973">
    <property type="component" value="Unassembled WGS sequence"/>
</dbReference>
<evidence type="ECO:0000313" key="1">
    <source>
        <dbReference type="EMBL" id="GAA1431679.1"/>
    </source>
</evidence>
<name>A0ABP4JY31_9ACTN</name>
<sequence>MNPKEAAAREAVLKALLDVVDAEYKAARAETAKALEQAAETTGTRQVAATLPDGTVVATASVTAGEAEARVVDEQKFTAWVRDTVAEEVERRFVTEVRPAFRKKILAELTAAGATEWADPATGVIHDVPGVEIVPARARSHRVSFRKDGRERVMQAWRDGRLTAVVLPELMAGGGAE</sequence>
<comment type="caution">
    <text evidence="1">The sequence shown here is derived from an EMBL/GenBank/DDBJ whole genome shotgun (WGS) entry which is preliminary data.</text>
</comment>
<dbReference type="EMBL" id="BAAAIZ010000090">
    <property type="protein sequence ID" value="GAA1431679.1"/>
    <property type="molecule type" value="Genomic_DNA"/>
</dbReference>
<proteinExistence type="predicted"/>
<organism evidence="1 2">
    <name type="scientific">Streptomyces thermospinosisporus</name>
    <dbReference type="NCBI Taxonomy" id="161482"/>
    <lineage>
        <taxon>Bacteria</taxon>
        <taxon>Bacillati</taxon>
        <taxon>Actinomycetota</taxon>
        <taxon>Actinomycetes</taxon>
        <taxon>Kitasatosporales</taxon>
        <taxon>Streptomycetaceae</taxon>
        <taxon>Streptomyces</taxon>
    </lineage>
</organism>
<keyword evidence="2" id="KW-1185">Reference proteome</keyword>
<gene>
    <name evidence="1" type="ORF">GCM10009601_51160</name>
</gene>
<reference evidence="2" key="1">
    <citation type="journal article" date="2019" name="Int. J. Syst. Evol. Microbiol.">
        <title>The Global Catalogue of Microorganisms (GCM) 10K type strain sequencing project: providing services to taxonomists for standard genome sequencing and annotation.</title>
        <authorList>
            <consortium name="The Broad Institute Genomics Platform"/>
            <consortium name="The Broad Institute Genome Sequencing Center for Infectious Disease"/>
            <person name="Wu L."/>
            <person name="Ma J."/>
        </authorList>
    </citation>
    <scope>NUCLEOTIDE SEQUENCE [LARGE SCALE GENOMIC DNA]</scope>
    <source>
        <strain evidence="2">JCM 11756</strain>
    </source>
</reference>
<protein>
    <submittedName>
        <fullName evidence="1">Uncharacterized protein</fullName>
    </submittedName>
</protein>
<dbReference type="RefSeq" id="WP_344015496.1">
    <property type="nucleotide sequence ID" value="NZ_BAAAIZ010000090.1"/>
</dbReference>